<dbReference type="EMBL" id="CM007387">
    <property type="protein sequence ID" value="ONK63378.1"/>
    <property type="molecule type" value="Genomic_DNA"/>
</dbReference>
<feature type="region of interest" description="Disordered" evidence="1">
    <location>
        <begin position="42"/>
        <end position="116"/>
    </location>
</feature>
<dbReference type="Proteomes" id="UP000243459">
    <property type="component" value="Chromosome 7"/>
</dbReference>
<reference evidence="3" key="1">
    <citation type="journal article" date="2017" name="Nat. Commun.">
        <title>The asparagus genome sheds light on the origin and evolution of a young Y chromosome.</title>
        <authorList>
            <person name="Harkess A."/>
            <person name="Zhou J."/>
            <person name="Xu C."/>
            <person name="Bowers J.E."/>
            <person name="Van der Hulst R."/>
            <person name="Ayyampalayam S."/>
            <person name="Mercati F."/>
            <person name="Riccardi P."/>
            <person name="McKain M.R."/>
            <person name="Kakrana A."/>
            <person name="Tang H."/>
            <person name="Ray J."/>
            <person name="Groenendijk J."/>
            <person name="Arikit S."/>
            <person name="Mathioni S.M."/>
            <person name="Nakano M."/>
            <person name="Shan H."/>
            <person name="Telgmann-Rauber A."/>
            <person name="Kanno A."/>
            <person name="Yue Z."/>
            <person name="Chen H."/>
            <person name="Li W."/>
            <person name="Chen Y."/>
            <person name="Xu X."/>
            <person name="Zhang Y."/>
            <person name="Luo S."/>
            <person name="Chen H."/>
            <person name="Gao J."/>
            <person name="Mao Z."/>
            <person name="Pires J.C."/>
            <person name="Luo M."/>
            <person name="Kudrna D."/>
            <person name="Wing R.A."/>
            <person name="Meyers B.C."/>
            <person name="Yi K."/>
            <person name="Kong H."/>
            <person name="Lavrijsen P."/>
            <person name="Sunseri F."/>
            <person name="Falavigna A."/>
            <person name="Ye Y."/>
            <person name="Leebens-Mack J.H."/>
            <person name="Chen G."/>
        </authorList>
    </citation>
    <scope>NUCLEOTIDE SEQUENCE [LARGE SCALE GENOMIC DNA]</scope>
    <source>
        <strain evidence="3">cv. DH0086</strain>
    </source>
</reference>
<protein>
    <submittedName>
        <fullName evidence="2">Uncharacterized protein</fullName>
    </submittedName>
</protein>
<dbReference type="AlphaFoldDB" id="A0A5P1EBY9"/>
<gene>
    <name evidence="2" type="ORF">A4U43_C07F14510</name>
</gene>
<name>A0A5P1EBY9_ASPOF</name>
<organism evidence="2 3">
    <name type="scientific">Asparagus officinalis</name>
    <name type="common">Garden asparagus</name>
    <dbReference type="NCBI Taxonomy" id="4686"/>
    <lineage>
        <taxon>Eukaryota</taxon>
        <taxon>Viridiplantae</taxon>
        <taxon>Streptophyta</taxon>
        <taxon>Embryophyta</taxon>
        <taxon>Tracheophyta</taxon>
        <taxon>Spermatophyta</taxon>
        <taxon>Magnoliopsida</taxon>
        <taxon>Liliopsida</taxon>
        <taxon>Asparagales</taxon>
        <taxon>Asparagaceae</taxon>
        <taxon>Asparagoideae</taxon>
        <taxon>Asparagus</taxon>
    </lineage>
</organism>
<evidence type="ECO:0000256" key="1">
    <source>
        <dbReference type="SAM" id="MobiDB-lite"/>
    </source>
</evidence>
<dbReference type="Gramene" id="ONK63378">
    <property type="protein sequence ID" value="ONK63378"/>
    <property type="gene ID" value="A4U43_C07F14510"/>
</dbReference>
<feature type="compositionally biased region" description="Basic residues" evidence="1">
    <location>
        <begin position="46"/>
        <end position="55"/>
    </location>
</feature>
<evidence type="ECO:0000313" key="3">
    <source>
        <dbReference type="Proteomes" id="UP000243459"/>
    </source>
</evidence>
<proteinExistence type="predicted"/>
<keyword evidence="3" id="KW-1185">Reference proteome</keyword>
<evidence type="ECO:0000313" key="2">
    <source>
        <dbReference type="EMBL" id="ONK63378.1"/>
    </source>
</evidence>
<sequence length="164" mass="18179">MLGRCLGERRVRQIQRALRNGKLTVLCLLMTFIVLRGTIGAGNSHARSKTSRRSGHALPPSRLPPPPGLVEAKPPSIDPQGSQLATRRRRQPRSIRNPTPSRQDLRLGPAAISCSTPPHTGLTAIIHSRQAAGAPRHRILPQTLREPRRRSLSPKIHKEQDRLL</sequence>
<accession>A0A5P1EBY9</accession>
<feature type="region of interest" description="Disordered" evidence="1">
    <location>
        <begin position="130"/>
        <end position="164"/>
    </location>
</feature>